<evidence type="ECO:0000259" key="3">
    <source>
        <dbReference type="Pfam" id="PF10551"/>
    </source>
</evidence>
<gene>
    <name evidence="4" type="ORF">Scaly_0592400</name>
</gene>
<sequence>MLSSDGGQTLENGIQLLEGDKGITELLRDYKGLNVISLYIEENSGPIIAVDALGNVIENNVAIPQLMYDVEIEGVEVSETGAVDGGQTEGVGVSETGLVGETEGVGVSETEAAGVGETEGVGVSDGVVVSETDSDDSSEGDEEYVGDGQSGSSSDSDCPSWMLEDLEGPLDDDIFVSRDAEYGRKLMKTVKSWVREMRKKKRVEKQQTERDNLGEDGWFSDVGGEDDLHSLKGSDDENVDHVVWNDAMDRQDVDLCIGMKFPTREKYREALRDWAVRRGWDLTFVKNEKTKITAICKNGCDWRIHASPVMKTTTFQIKSIKGQHNCAHRIENKQANYKYIGKRIQDFVKDNPSEGLKSLKNKIRRDIQVDVSLFKVYRAKKYALELMKGDVKQQYARLYDYCATVCKHNSGSSMILKVDRCLNPPVLQRMYVCFGGLKEGFLDGCRPFIGLDGCFLKGMHKGQLLSAIGRDGNDNIYPIAMAYVEIEKYDSWEWFLNLLLRDIGSHDERGWAFISDRQKGLIEAVTQLAPRAEHRFCLKHMYNNFKGKFKGQELKNLFWKAASTYNVKEHLRIMKEIEKVDKKRGQEQTAIEWLAEIPSHHWARCFFPVKTHCDVVSSRHAQTSDGATPSSQEAAAEMHTQSSSSVPHCNATEESFPYAENPPSVPQPRFKNPATVPENRPPIMPQPRLKNPTSVSQIAGSSRFQRPQHVPFQRPQQVPTKTSRKQHAPISLSSRLEKRKGAESSSQVAFKRQCCPPTRSSISSVLKGVANSYKPRTQPSGSSSAGNTPEN</sequence>
<feature type="compositionally biased region" description="Low complexity" evidence="1">
    <location>
        <begin position="90"/>
        <end position="131"/>
    </location>
</feature>
<dbReference type="Pfam" id="PF03108">
    <property type="entry name" value="DBD_Tnp_Mut"/>
    <property type="match status" value="1"/>
</dbReference>
<comment type="caution">
    <text evidence="4">The sequence shown here is derived from an EMBL/GenBank/DDBJ whole genome shotgun (WGS) entry which is preliminary data.</text>
</comment>
<reference evidence="4" key="1">
    <citation type="submission" date="2020-06" db="EMBL/GenBank/DDBJ databases">
        <authorList>
            <person name="Li T."/>
            <person name="Hu X."/>
            <person name="Zhang T."/>
            <person name="Song X."/>
            <person name="Zhang H."/>
            <person name="Dai N."/>
            <person name="Sheng W."/>
            <person name="Hou X."/>
            <person name="Wei L."/>
        </authorList>
    </citation>
    <scope>NUCLEOTIDE SEQUENCE</scope>
    <source>
        <strain evidence="4">KEN8</strain>
        <tissue evidence="4">Leaf</tissue>
    </source>
</reference>
<organism evidence="4">
    <name type="scientific">Sesamum calycinum</name>
    <dbReference type="NCBI Taxonomy" id="2727403"/>
    <lineage>
        <taxon>Eukaryota</taxon>
        <taxon>Viridiplantae</taxon>
        <taxon>Streptophyta</taxon>
        <taxon>Embryophyta</taxon>
        <taxon>Tracheophyta</taxon>
        <taxon>Spermatophyta</taxon>
        <taxon>Magnoliopsida</taxon>
        <taxon>eudicotyledons</taxon>
        <taxon>Gunneridae</taxon>
        <taxon>Pentapetalae</taxon>
        <taxon>asterids</taxon>
        <taxon>lamiids</taxon>
        <taxon>Lamiales</taxon>
        <taxon>Pedaliaceae</taxon>
        <taxon>Sesamum</taxon>
    </lineage>
</organism>
<feature type="compositionally biased region" description="Polar residues" evidence="1">
    <location>
        <begin position="620"/>
        <end position="647"/>
    </location>
</feature>
<feature type="compositionally biased region" description="Polar residues" evidence="1">
    <location>
        <begin position="774"/>
        <end position="791"/>
    </location>
</feature>
<dbReference type="EMBL" id="JACGWM010000003">
    <property type="protein sequence ID" value="KAL0383051.1"/>
    <property type="molecule type" value="Genomic_DNA"/>
</dbReference>
<evidence type="ECO:0000256" key="1">
    <source>
        <dbReference type="SAM" id="MobiDB-lite"/>
    </source>
</evidence>
<evidence type="ECO:0000313" key="4">
    <source>
        <dbReference type="EMBL" id="KAL0383051.1"/>
    </source>
</evidence>
<dbReference type="InterPro" id="IPR004332">
    <property type="entry name" value="Transposase_MuDR"/>
</dbReference>
<feature type="region of interest" description="Disordered" evidence="1">
    <location>
        <begin position="80"/>
        <end position="166"/>
    </location>
</feature>
<feature type="domain" description="Transposase MuDR plant" evidence="2">
    <location>
        <begin position="253"/>
        <end position="317"/>
    </location>
</feature>
<feature type="compositionally biased region" description="Acidic residues" evidence="1">
    <location>
        <begin position="132"/>
        <end position="145"/>
    </location>
</feature>
<protein>
    <submittedName>
        <fullName evidence="4">Uncharacterized protein</fullName>
    </submittedName>
</protein>
<feature type="domain" description="MULE transposase" evidence="3">
    <location>
        <begin position="449"/>
        <end position="544"/>
    </location>
</feature>
<dbReference type="AlphaFoldDB" id="A0AAW2RUE3"/>
<dbReference type="PANTHER" id="PTHR31973:SF187">
    <property type="entry name" value="MUTATOR TRANSPOSASE MUDRA PROTEIN"/>
    <property type="match status" value="1"/>
</dbReference>
<name>A0AAW2RUE3_9LAMI</name>
<proteinExistence type="predicted"/>
<feature type="compositionally biased region" description="Low complexity" evidence="1">
    <location>
        <begin position="146"/>
        <end position="157"/>
    </location>
</feature>
<evidence type="ECO:0000259" key="2">
    <source>
        <dbReference type="Pfam" id="PF03108"/>
    </source>
</evidence>
<feature type="region of interest" description="Disordered" evidence="1">
    <location>
        <begin position="620"/>
        <end position="791"/>
    </location>
</feature>
<accession>A0AAW2RUE3</accession>
<dbReference type="InterPro" id="IPR018289">
    <property type="entry name" value="MULE_transposase_dom"/>
</dbReference>
<dbReference type="Pfam" id="PF10551">
    <property type="entry name" value="MULE"/>
    <property type="match status" value="1"/>
</dbReference>
<feature type="compositionally biased region" description="Polar residues" evidence="1">
    <location>
        <begin position="691"/>
        <end position="705"/>
    </location>
</feature>
<reference evidence="4" key="2">
    <citation type="journal article" date="2024" name="Plant">
        <title>Genomic evolution and insights into agronomic trait innovations of Sesamum species.</title>
        <authorList>
            <person name="Miao H."/>
            <person name="Wang L."/>
            <person name="Qu L."/>
            <person name="Liu H."/>
            <person name="Sun Y."/>
            <person name="Le M."/>
            <person name="Wang Q."/>
            <person name="Wei S."/>
            <person name="Zheng Y."/>
            <person name="Lin W."/>
            <person name="Duan Y."/>
            <person name="Cao H."/>
            <person name="Xiong S."/>
            <person name="Wang X."/>
            <person name="Wei L."/>
            <person name="Li C."/>
            <person name="Ma Q."/>
            <person name="Ju M."/>
            <person name="Zhao R."/>
            <person name="Li G."/>
            <person name="Mu C."/>
            <person name="Tian Q."/>
            <person name="Mei H."/>
            <person name="Zhang T."/>
            <person name="Gao T."/>
            <person name="Zhang H."/>
        </authorList>
    </citation>
    <scope>NUCLEOTIDE SEQUENCE</scope>
    <source>
        <strain evidence="4">KEN8</strain>
    </source>
</reference>
<dbReference type="PANTHER" id="PTHR31973">
    <property type="entry name" value="POLYPROTEIN, PUTATIVE-RELATED"/>
    <property type="match status" value="1"/>
</dbReference>